<organism evidence="1 2">
    <name type="scientific">Dibothriocephalus latus</name>
    <name type="common">Fish tapeworm</name>
    <name type="synonym">Diphyllobothrium latum</name>
    <dbReference type="NCBI Taxonomy" id="60516"/>
    <lineage>
        <taxon>Eukaryota</taxon>
        <taxon>Metazoa</taxon>
        <taxon>Spiralia</taxon>
        <taxon>Lophotrochozoa</taxon>
        <taxon>Platyhelminthes</taxon>
        <taxon>Cestoda</taxon>
        <taxon>Eucestoda</taxon>
        <taxon>Diphyllobothriidea</taxon>
        <taxon>Diphyllobothriidae</taxon>
        <taxon>Dibothriocephalus</taxon>
    </lineage>
</organism>
<reference evidence="1 2" key="1">
    <citation type="submission" date="2018-11" db="EMBL/GenBank/DDBJ databases">
        <authorList>
            <consortium name="Pathogen Informatics"/>
        </authorList>
    </citation>
    <scope>NUCLEOTIDE SEQUENCE [LARGE SCALE GENOMIC DNA]</scope>
</reference>
<keyword evidence="2" id="KW-1185">Reference proteome</keyword>
<evidence type="ECO:0000313" key="2">
    <source>
        <dbReference type="Proteomes" id="UP000281553"/>
    </source>
</evidence>
<name>A0A3P7NCS7_DIBLA</name>
<dbReference type="Proteomes" id="UP000281553">
    <property type="component" value="Unassembled WGS sequence"/>
</dbReference>
<gene>
    <name evidence="1" type="ORF">DILT_LOCUS18242</name>
</gene>
<accession>A0A3P7NCS7</accession>
<evidence type="ECO:0000313" key="1">
    <source>
        <dbReference type="EMBL" id="VDN40444.1"/>
    </source>
</evidence>
<protein>
    <submittedName>
        <fullName evidence="1">Uncharacterized protein</fullName>
    </submittedName>
</protein>
<sequence>MVEPVPTTEADAETELLNMNESTPVEVCVIEEEGTVPPAGACEVNLVFYSQSAGYARCLLPCELNGNPEEIIWLRMEAEFRTAPLQIDVPDVQFGIICLFDSSVREIRLSNPHSIVPLAWRAEFESIPALALKQLKPYRGAEDFSSDE</sequence>
<proteinExistence type="predicted"/>
<dbReference type="EMBL" id="UYRU01098655">
    <property type="protein sequence ID" value="VDN40444.1"/>
    <property type="molecule type" value="Genomic_DNA"/>
</dbReference>
<dbReference type="OrthoDB" id="2115465at2759"/>
<dbReference type="AlphaFoldDB" id="A0A3P7NCS7"/>